<reference evidence="2" key="1">
    <citation type="submission" date="2019-04" db="EMBL/GenBank/DDBJ databases">
        <title>Genome assembly of Zosterops borbonicus 15179.</title>
        <authorList>
            <person name="Leroy T."/>
            <person name="Anselmetti Y."/>
            <person name="Tilak M.-K."/>
            <person name="Nabholz B."/>
        </authorList>
    </citation>
    <scope>NUCLEOTIDE SEQUENCE</scope>
    <source>
        <strain evidence="2">HGM_15179</strain>
        <tissue evidence="2">Muscle</tissue>
    </source>
</reference>
<evidence type="ECO:0000313" key="3">
    <source>
        <dbReference type="Proteomes" id="UP000796761"/>
    </source>
</evidence>
<dbReference type="AlphaFoldDB" id="A0A8K1FTU4"/>
<proteinExistence type="predicted"/>
<evidence type="ECO:0000313" key="2">
    <source>
        <dbReference type="EMBL" id="TRZ06308.1"/>
    </source>
</evidence>
<feature type="compositionally biased region" description="Polar residues" evidence="1">
    <location>
        <begin position="64"/>
        <end position="73"/>
    </location>
</feature>
<name>A0A8K1FTU4_9PASS</name>
<dbReference type="Proteomes" id="UP000796761">
    <property type="component" value="Unassembled WGS sequence"/>
</dbReference>
<keyword evidence="3" id="KW-1185">Reference proteome</keyword>
<feature type="compositionally biased region" description="Basic and acidic residues" evidence="1">
    <location>
        <begin position="148"/>
        <end position="166"/>
    </location>
</feature>
<feature type="non-terminal residue" evidence="2">
    <location>
        <position position="1"/>
    </location>
</feature>
<protein>
    <submittedName>
        <fullName evidence="2">Uncharacterized protein</fullName>
    </submittedName>
</protein>
<accession>A0A8K1FTU4</accession>
<gene>
    <name evidence="2" type="ORF">HGM15179_020800</name>
</gene>
<organism evidence="2 3">
    <name type="scientific">Zosterops borbonicus</name>
    <dbReference type="NCBI Taxonomy" id="364589"/>
    <lineage>
        <taxon>Eukaryota</taxon>
        <taxon>Metazoa</taxon>
        <taxon>Chordata</taxon>
        <taxon>Craniata</taxon>
        <taxon>Vertebrata</taxon>
        <taxon>Euteleostomi</taxon>
        <taxon>Archelosauria</taxon>
        <taxon>Archosauria</taxon>
        <taxon>Dinosauria</taxon>
        <taxon>Saurischia</taxon>
        <taxon>Theropoda</taxon>
        <taxon>Coelurosauria</taxon>
        <taxon>Aves</taxon>
        <taxon>Neognathae</taxon>
        <taxon>Neoaves</taxon>
        <taxon>Telluraves</taxon>
        <taxon>Australaves</taxon>
        <taxon>Passeriformes</taxon>
        <taxon>Sylvioidea</taxon>
        <taxon>Zosteropidae</taxon>
        <taxon>Zosterops</taxon>
    </lineage>
</organism>
<dbReference type="EMBL" id="SWJQ01002647">
    <property type="protein sequence ID" value="TRZ06308.1"/>
    <property type="molecule type" value="Genomic_DNA"/>
</dbReference>
<comment type="caution">
    <text evidence="2">The sequence shown here is derived from an EMBL/GenBank/DDBJ whole genome shotgun (WGS) entry which is preliminary data.</text>
</comment>
<feature type="compositionally biased region" description="Low complexity" evidence="1">
    <location>
        <begin position="100"/>
        <end position="110"/>
    </location>
</feature>
<sequence>TNPVKPKDLMYYMISHKKKWIIFTFQWHPHKALCFFCTMLKIKTLHGVIQCVLKEEEEGKRSKTTASSSTQTIAEEKEAKSESTVSTSTQTDTEEKGTKGKTTVSSSTQTIAEEKEAKKPMPSNSKMDPPLEKAEPNSDDGGSSDNILKGEIKLWKNNSTERSENM</sequence>
<evidence type="ECO:0000256" key="1">
    <source>
        <dbReference type="SAM" id="MobiDB-lite"/>
    </source>
</evidence>
<feature type="region of interest" description="Disordered" evidence="1">
    <location>
        <begin position="56"/>
        <end position="166"/>
    </location>
</feature>